<dbReference type="InterPro" id="IPR036291">
    <property type="entry name" value="NAD(P)-bd_dom_sf"/>
</dbReference>
<evidence type="ECO:0000313" key="4">
    <source>
        <dbReference type="Proteomes" id="UP000270343"/>
    </source>
</evidence>
<feature type="domain" description="Pyrroline-5-carboxylate reductase catalytic N-terminal" evidence="2">
    <location>
        <begin position="3"/>
        <end position="57"/>
    </location>
</feature>
<dbReference type="SUPFAM" id="SSF51735">
    <property type="entry name" value="NAD(P)-binding Rossmann-fold domains"/>
    <property type="match status" value="1"/>
</dbReference>
<evidence type="ECO:0000256" key="1">
    <source>
        <dbReference type="SAM" id="MobiDB-lite"/>
    </source>
</evidence>
<protein>
    <submittedName>
        <fullName evidence="3">NADP oxidoreductase</fullName>
    </submittedName>
</protein>
<comment type="caution">
    <text evidence="3">The sequence shown here is derived from an EMBL/GenBank/DDBJ whole genome shotgun (WGS) entry which is preliminary data.</text>
</comment>
<dbReference type="Proteomes" id="UP000270343">
    <property type="component" value="Unassembled WGS sequence"/>
</dbReference>
<accession>A0A3B0C1B4</accession>
<proteinExistence type="predicted"/>
<sequence>MTPLVAEFGANASAGTPQEAADFGDIVLLAVQWSRKESAAASVSSREGRVVLTPVNPLRDGPDGIEVIDTGGRQPGEVVASLVPGARPAEGFNTYLDQVLSKDPAVGGGRRAVLLAGDGAEAKRKVAEPALSCGFQPVDTGTPAEGGSLFDRDGPEDAPPCR</sequence>
<evidence type="ECO:0000313" key="3">
    <source>
        <dbReference type="EMBL" id="RKN77697.1"/>
    </source>
</evidence>
<dbReference type="EMBL" id="RBAM01000001">
    <property type="protein sequence ID" value="RKN77697.1"/>
    <property type="molecule type" value="Genomic_DNA"/>
</dbReference>
<reference evidence="3 4" key="1">
    <citation type="journal article" date="2015" name="Antonie Van Leeuwenhoek">
        <title>Streptomyces klenkii sp. nov., isolated from deep marine sediment.</title>
        <authorList>
            <person name="Veyisoglu A."/>
            <person name="Sahin N."/>
        </authorList>
    </citation>
    <scope>NUCLEOTIDE SEQUENCE [LARGE SCALE GENOMIC DNA]</scope>
    <source>
        <strain evidence="3 4">KCTC 29202</strain>
    </source>
</reference>
<dbReference type="Gene3D" id="3.40.50.720">
    <property type="entry name" value="NAD(P)-binding Rossmann-like Domain"/>
    <property type="match status" value="1"/>
</dbReference>
<gene>
    <name evidence="3" type="ORF">D7231_03085</name>
</gene>
<organism evidence="3 4">
    <name type="scientific">Streptomyces klenkii</name>
    <dbReference type="NCBI Taxonomy" id="1420899"/>
    <lineage>
        <taxon>Bacteria</taxon>
        <taxon>Bacillati</taxon>
        <taxon>Actinomycetota</taxon>
        <taxon>Actinomycetes</taxon>
        <taxon>Kitasatosporales</taxon>
        <taxon>Streptomycetaceae</taxon>
        <taxon>Streptomyces</taxon>
    </lineage>
</organism>
<dbReference type="OrthoDB" id="1523398at2"/>
<feature type="region of interest" description="Disordered" evidence="1">
    <location>
        <begin position="133"/>
        <end position="162"/>
    </location>
</feature>
<dbReference type="InterPro" id="IPR028939">
    <property type="entry name" value="P5C_Rdtase_cat_N"/>
</dbReference>
<dbReference type="AlphaFoldDB" id="A0A3B0C1B4"/>
<dbReference type="Pfam" id="PF03807">
    <property type="entry name" value="F420_oxidored"/>
    <property type="match status" value="1"/>
</dbReference>
<evidence type="ECO:0000259" key="2">
    <source>
        <dbReference type="Pfam" id="PF03807"/>
    </source>
</evidence>
<name>A0A3B0C1B4_9ACTN</name>
<keyword evidence="4" id="KW-1185">Reference proteome</keyword>